<dbReference type="SUPFAM" id="SSF49478">
    <property type="entry name" value="Cna protein B-type domain"/>
    <property type="match status" value="1"/>
</dbReference>
<dbReference type="AlphaFoldDB" id="A0A916NH92"/>
<gene>
    <name evidence="2" type="ORF">CRYO30217_01520</name>
</gene>
<dbReference type="Proteomes" id="UP000683507">
    <property type="component" value="Chromosome"/>
</dbReference>
<reference evidence="2" key="1">
    <citation type="submission" date="2021-04" db="EMBL/GenBank/DDBJ databases">
        <authorList>
            <person name="Rodrigo-Torres L."/>
            <person name="Arahal R. D."/>
            <person name="Lucena T."/>
        </authorList>
    </citation>
    <scope>NUCLEOTIDE SEQUENCE</scope>
    <source>
        <strain evidence="2">AS29M-1</strain>
    </source>
</reference>
<sequence length="531" mass="60419">MKTKLILLVLFIGTCNLSFSQKDHFKDAEIAFYNEKFVTAIDSYKKAEVRTKSAQVKGEINFKIALCYAQMLDIAQAEVYLERAEKLKFKSKEPKLVLRMAEVLMQQGEYENAAELFQEYLKLIPDDKWTKTKLKSCEIQMTNPMLPDESRYIFQGEIQLNSDFYDYSSSFADKKQNTLLFASTRPGSTGDDLDDRTGQSFSDIWMTTRDNKGKWAEPVLLPEEINTPHNEGTPAMVEKEDRLYFTRCNVIPKENIGCSIYYSERKGNRWTIAEEISLKPEGADSLSCGHPTLNKNGDLMIFAADLPSGFGGKDLWITHYDKKEKSWKTPINLGPTINTIGDDVFPYLDEDNNLYYSSNGRIGLGGLDLYKALATEEEDVWEEPELLPAPLNSCRDDFGILLESENRGFLSSNRSGGKGMDDLYSFNLKQIKITSECYVLSKENGEPIPYANIVLTSSDQEIYEVTANENGYFKFDEVNKMKRYFDQEKNYSFVVSAPAHAEASSKISTIGLETSKKFYRGVCSFPYSQAY</sequence>
<evidence type="ECO:0008006" key="4">
    <source>
        <dbReference type="Google" id="ProtNLM"/>
    </source>
</evidence>
<evidence type="ECO:0000256" key="1">
    <source>
        <dbReference type="PROSITE-ProRule" id="PRU00339"/>
    </source>
</evidence>
<keyword evidence="1" id="KW-0802">TPR repeat</keyword>
<protein>
    <recommendedName>
        <fullName evidence="4">Tetratricopeptide repeat protein</fullName>
    </recommendedName>
</protein>
<dbReference type="SUPFAM" id="SSF48452">
    <property type="entry name" value="TPR-like"/>
    <property type="match status" value="1"/>
</dbReference>
<evidence type="ECO:0000313" key="3">
    <source>
        <dbReference type="Proteomes" id="UP000683507"/>
    </source>
</evidence>
<dbReference type="InterPro" id="IPR019734">
    <property type="entry name" value="TPR_rpt"/>
</dbReference>
<proteinExistence type="predicted"/>
<dbReference type="RefSeq" id="WP_258541721.1">
    <property type="nucleotide sequence ID" value="NZ_OU015584.1"/>
</dbReference>
<accession>A0A916NH92</accession>
<dbReference type="Gene3D" id="2.120.10.10">
    <property type="match status" value="1"/>
</dbReference>
<evidence type="ECO:0000313" key="2">
    <source>
        <dbReference type="EMBL" id="CAG5081038.1"/>
    </source>
</evidence>
<organism evidence="2 3">
    <name type="scientific">Parvicella tangerina</name>
    <dbReference type="NCBI Taxonomy" id="2829795"/>
    <lineage>
        <taxon>Bacteria</taxon>
        <taxon>Pseudomonadati</taxon>
        <taxon>Bacteroidota</taxon>
        <taxon>Flavobacteriia</taxon>
        <taxon>Flavobacteriales</taxon>
        <taxon>Parvicellaceae</taxon>
        <taxon>Parvicella</taxon>
    </lineage>
</organism>
<dbReference type="KEGG" id="ptan:CRYO30217_01520"/>
<name>A0A916NH92_9FLAO</name>
<keyword evidence="3" id="KW-1185">Reference proteome</keyword>
<dbReference type="PROSITE" id="PS50005">
    <property type="entry name" value="TPR"/>
    <property type="match status" value="1"/>
</dbReference>
<dbReference type="Gene3D" id="1.25.40.10">
    <property type="entry name" value="Tetratricopeptide repeat domain"/>
    <property type="match status" value="1"/>
</dbReference>
<dbReference type="SMART" id="SM00028">
    <property type="entry name" value="TPR"/>
    <property type="match status" value="2"/>
</dbReference>
<feature type="repeat" description="TPR" evidence="1">
    <location>
        <begin position="94"/>
        <end position="127"/>
    </location>
</feature>
<dbReference type="EMBL" id="OU015584">
    <property type="protein sequence ID" value="CAG5081038.1"/>
    <property type="molecule type" value="Genomic_DNA"/>
</dbReference>
<dbReference type="InterPro" id="IPR011990">
    <property type="entry name" value="TPR-like_helical_dom_sf"/>
</dbReference>